<dbReference type="AlphaFoldDB" id="A0A7J5BNE7"/>
<accession>A0A7J5BNE7</accession>
<evidence type="ECO:0000313" key="2">
    <source>
        <dbReference type="Proteomes" id="UP000467240"/>
    </source>
</evidence>
<reference evidence="1 2" key="1">
    <citation type="submission" date="2019-09" db="EMBL/GenBank/DDBJ databases">
        <title>Phylogeny of genus Pseudoclavibacter and closely related genus.</title>
        <authorList>
            <person name="Li Y."/>
        </authorList>
    </citation>
    <scope>NUCLEOTIDE SEQUENCE [LARGE SCALE GENOMIC DNA]</scope>
    <source>
        <strain evidence="1 2">DSM 23821</strain>
    </source>
</reference>
<comment type="caution">
    <text evidence="1">The sequence shown here is derived from an EMBL/GenBank/DDBJ whole genome shotgun (WGS) entry which is preliminary data.</text>
</comment>
<protein>
    <recommendedName>
        <fullName evidence="3">Apea-like HEPN domain-containing protein</fullName>
    </recommendedName>
</protein>
<dbReference type="OrthoDB" id="5194398at2"/>
<keyword evidence="2" id="KW-1185">Reference proteome</keyword>
<evidence type="ECO:0000313" key="1">
    <source>
        <dbReference type="EMBL" id="KAB1653443.1"/>
    </source>
</evidence>
<sequence>MSLIEGEMLNRMISHPLQTGFTTIDFEHNGRVYSYRRYSLDDSARGNLALLPVANDEWIVCLESQIGHFPLGEIVNLESVVVLAGARLGELSEYVWQSIIAPVKFTSGSLRLSHDLQLNDLNIRASVTSYERYQWSFRNRSFGGGGMIETLHPSLVTGRVVGSDGVTRQSESNRTVLELAAALTLLTGVYWEVLIPPRGSTIDLNQLPTREMGLPLLGESSGSAIAGVNIEQKSLGVIIESMRVNKRNNALMAGFYHGYEIEQIGPSMACVAYVAIIEAIGKRLASMNKSEDWGSKRAYKEALKLVLSADEAKRLGALYGLRSSTAHEMKLHSTEFRLGAVVNTFRRDEPGSFLYSQVWHLREAARRLLELTLLDRLPGFESSS</sequence>
<name>A0A7J5BNE7_9MICO</name>
<evidence type="ECO:0008006" key="3">
    <source>
        <dbReference type="Google" id="ProtNLM"/>
    </source>
</evidence>
<organism evidence="1 2">
    <name type="scientific">Pseudoclavibacter chungangensis</name>
    <dbReference type="NCBI Taxonomy" id="587635"/>
    <lineage>
        <taxon>Bacteria</taxon>
        <taxon>Bacillati</taxon>
        <taxon>Actinomycetota</taxon>
        <taxon>Actinomycetes</taxon>
        <taxon>Micrococcales</taxon>
        <taxon>Microbacteriaceae</taxon>
        <taxon>Pseudoclavibacter</taxon>
    </lineage>
</organism>
<dbReference type="RefSeq" id="WP_158041791.1">
    <property type="nucleotide sequence ID" value="NZ_JACCFV010000001.1"/>
</dbReference>
<dbReference type="Proteomes" id="UP000467240">
    <property type="component" value="Unassembled WGS sequence"/>
</dbReference>
<gene>
    <name evidence="1" type="ORF">F8O01_15350</name>
</gene>
<dbReference type="EMBL" id="WBJZ01000023">
    <property type="protein sequence ID" value="KAB1653443.1"/>
    <property type="molecule type" value="Genomic_DNA"/>
</dbReference>
<proteinExistence type="predicted"/>